<comment type="caution">
    <text evidence="1">The sequence shown here is derived from an EMBL/GenBank/DDBJ whole genome shotgun (WGS) entry which is preliminary data.</text>
</comment>
<keyword evidence="2" id="KW-1185">Reference proteome</keyword>
<dbReference type="EMBL" id="VSRR010002485">
    <property type="protein sequence ID" value="MPC31686.1"/>
    <property type="molecule type" value="Genomic_DNA"/>
</dbReference>
<organism evidence="1 2">
    <name type="scientific">Portunus trituberculatus</name>
    <name type="common">Swimming crab</name>
    <name type="synonym">Neptunus trituberculatus</name>
    <dbReference type="NCBI Taxonomy" id="210409"/>
    <lineage>
        <taxon>Eukaryota</taxon>
        <taxon>Metazoa</taxon>
        <taxon>Ecdysozoa</taxon>
        <taxon>Arthropoda</taxon>
        <taxon>Crustacea</taxon>
        <taxon>Multicrustacea</taxon>
        <taxon>Malacostraca</taxon>
        <taxon>Eumalacostraca</taxon>
        <taxon>Eucarida</taxon>
        <taxon>Decapoda</taxon>
        <taxon>Pleocyemata</taxon>
        <taxon>Brachyura</taxon>
        <taxon>Eubrachyura</taxon>
        <taxon>Portunoidea</taxon>
        <taxon>Portunidae</taxon>
        <taxon>Portuninae</taxon>
        <taxon>Portunus</taxon>
    </lineage>
</organism>
<proteinExistence type="predicted"/>
<evidence type="ECO:0000313" key="1">
    <source>
        <dbReference type="EMBL" id="MPC31686.1"/>
    </source>
</evidence>
<sequence>MLRKKKKKKKEEEKEEEESVYLRRRKTHHTRIATRAPREIFSGVFPTSGRWQCVPLNPEAQAHV</sequence>
<dbReference type="Proteomes" id="UP000324222">
    <property type="component" value="Unassembled WGS sequence"/>
</dbReference>
<reference evidence="1 2" key="1">
    <citation type="submission" date="2019-05" db="EMBL/GenBank/DDBJ databases">
        <title>Another draft genome of Portunus trituberculatus and its Hox gene families provides insights of decapod evolution.</title>
        <authorList>
            <person name="Jeong J.-H."/>
            <person name="Song I."/>
            <person name="Kim S."/>
            <person name="Choi T."/>
            <person name="Kim D."/>
            <person name="Ryu S."/>
            <person name="Kim W."/>
        </authorList>
    </citation>
    <scope>NUCLEOTIDE SEQUENCE [LARGE SCALE GENOMIC DNA]</scope>
    <source>
        <tissue evidence="1">Muscle</tissue>
    </source>
</reference>
<evidence type="ECO:0000313" key="2">
    <source>
        <dbReference type="Proteomes" id="UP000324222"/>
    </source>
</evidence>
<protein>
    <submittedName>
        <fullName evidence="1">Uncharacterized protein</fullName>
    </submittedName>
</protein>
<dbReference type="AlphaFoldDB" id="A0A5B7EES0"/>
<name>A0A5B7EES0_PORTR</name>
<accession>A0A5B7EES0</accession>
<gene>
    <name evidence="1" type="ORF">E2C01_024982</name>
</gene>